<organism evidence="9 10">
    <name type="scientific">Natronoarchaeum philippinense</name>
    <dbReference type="NCBI Taxonomy" id="558529"/>
    <lineage>
        <taxon>Archaea</taxon>
        <taxon>Methanobacteriati</taxon>
        <taxon>Methanobacteriota</taxon>
        <taxon>Stenosarchaea group</taxon>
        <taxon>Halobacteria</taxon>
        <taxon>Halobacteriales</taxon>
        <taxon>Natronoarchaeaceae</taxon>
    </lineage>
</organism>
<keyword evidence="4 6" id="KW-0805">Transcription regulation</keyword>
<evidence type="ECO:0000256" key="3">
    <source>
        <dbReference type="ARBA" id="ARBA00022884"/>
    </source>
</evidence>
<dbReference type="EMBL" id="OBEJ01000001">
    <property type="protein sequence ID" value="SNZ06399.1"/>
    <property type="molecule type" value="Genomic_DNA"/>
</dbReference>
<dbReference type="OrthoDB" id="4116at2157"/>
<keyword evidence="10" id="KW-1185">Reference proteome</keyword>
<comment type="similarity">
    <text evidence="6">Belongs to the NusA family.</text>
</comment>
<dbReference type="GO" id="GO:0006353">
    <property type="term" value="P:DNA-templated transcription termination"/>
    <property type="evidence" value="ECO:0007669"/>
    <property type="project" value="UniProtKB-UniRule"/>
</dbReference>
<feature type="domain" description="KH type-2" evidence="7">
    <location>
        <begin position="16"/>
        <end position="72"/>
    </location>
</feature>
<evidence type="ECO:0000256" key="2">
    <source>
        <dbReference type="ARBA" id="ARBA00022490"/>
    </source>
</evidence>
<dbReference type="AlphaFoldDB" id="A0A285NAD1"/>
<proteinExistence type="inferred from homology"/>
<dbReference type="GO" id="GO:0005829">
    <property type="term" value="C:cytosol"/>
    <property type="evidence" value="ECO:0007669"/>
    <property type="project" value="TreeGrafter"/>
</dbReference>
<sequence>MTVTLSDTARQYLVAFEDVTGAAARDCVVDEDHDRVIVLVAVGDMGQAIGPGGQNVDRAEERIGKDVKLVEDADTAEDFVANALAPAAVYNVTISENDDTVAYAEVAEEDAGVAIGSEGKNIDAARTLAERHFDVDDVQLT</sequence>
<reference evidence="9 10" key="1">
    <citation type="submission" date="2017-09" db="EMBL/GenBank/DDBJ databases">
        <authorList>
            <person name="Ehlers B."/>
            <person name="Leendertz F.H."/>
        </authorList>
    </citation>
    <scope>NUCLEOTIDE SEQUENCE [LARGE SCALE GENOMIC DNA]</scope>
    <source>
        <strain evidence="9 10">DSM 27208</strain>
    </source>
</reference>
<dbReference type="InterPro" id="IPR030842">
    <property type="entry name" value="TF_NusA_bacterial"/>
</dbReference>
<dbReference type="InterPro" id="IPR058582">
    <property type="entry name" value="KH_NusA_2nd"/>
</dbReference>
<feature type="domain" description="NusA-like second KH" evidence="8">
    <location>
        <begin position="77"/>
        <end position="138"/>
    </location>
</feature>
<evidence type="ECO:0000313" key="9">
    <source>
        <dbReference type="EMBL" id="SNZ06399.1"/>
    </source>
</evidence>
<evidence type="ECO:0000256" key="1">
    <source>
        <dbReference type="ARBA" id="ARBA00022472"/>
    </source>
</evidence>
<dbReference type="PANTHER" id="PTHR22648">
    <property type="entry name" value="TRANSCRIPTION TERMINATION FACTOR NUSA"/>
    <property type="match status" value="1"/>
</dbReference>
<keyword evidence="5 6" id="KW-0804">Transcription</keyword>
<evidence type="ECO:0000256" key="4">
    <source>
        <dbReference type="ARBA" id="ARBA00023015"/>
    </source>
</evidence>
<dbReference type="PANTHER" id="PTHR22648:SF0">
    <property type="entry name" value="TRANSCRIPTION TERMINATION_ANTITERMINATION PROTEIN NUSA"/>
    <property type="match status" value="1"/>
</dbReference>
<dbReference type="Pfam" id="PF26594">
    <property type="entry name" value="KH_NusA_2nd"/>
    <property type="match status" value="1"/>
</dbReference>
<dbReference type="SUPFAM" id="SSF54814">
    <property type="entry name" value="Prokaryotic type KH domain (KH-domain type II)"/>
    <property type="match status" value="2"/>
</dbReference>
<gene>
    <name evidence="6" type="primary">nusA</name>
    <name evidence="9" type="ORF">SAMN06269185_1157</name>
</gene>
<protein>
    <recommendedName>
        <fullName evidence="6">Probable transcription termination protein NusA</fullName>
    </recommendedName>
</protein>
<dbReference type="InterPro" id="IPR009019">
    <property type="entry name" value="KH_sf_prok-type"/>
</dbReference>
<evidence type="ECO:0000256" key="6">
    <source>
        <dbReference type="HAMAP-Rule" id="MF_00945"/>
    </source>
</evidence>
<keyword evidence="3" id="KW-0694">RNA-binding</keyword>
<evidence type="ECO:0000256" key="5">
    <source>
        <dbReference type="ARBA" id="ARBA00023163"/>
    </source>
</evidence>
<dbReference type="InterPro" id="IPR015946">
    <property type="entry name" value="KH_dom-like_a/b"/>
</dbReference>
<dbReference type="Proteomes" id="UP000219453">
    <property type="component" value="Unassembled WGS sequence"/>
</dbReference>
<keyword evidence="2 6" id="KW-0963">Cytoplasm</keyword>
<dbReference type="Gene3D" id="3.30.300.20">
    <property type="match status" value="2"/>
</dbReference>
<dbReference type="Pfam" id="PF07650">
    <property type="entry name" value="KH_2"/>
    <property type="match status" value="1"/>
</dbReference>
<evidence type="ECO:0000313" key="10">
    <source>
        <dbReference type="Proteomes" id="UP000219453"/>
    </source>
</evidence>
<dbReference type="GO" id="GO:0003723">
    <property type="term" value="F:RNA binding"/>
    <property type="evidence" value="ECO:0007669"/>
    <property type="project" value="UniProtKB-KW"/>
</dbReference>
<evidence type="ECO:0000259" key="8">
    <source>
        <dbReference type="Pfam" id="PF26594"/>
    </source>
</evidence>
<comment type="subcellular location">
    <subcellularLocation>
        <location evidence="6">Cytoplasm</location>
    </subcellularLocation>
</comment>
<dbReference type="InterPro" id="IPR010212">
    <property type="entry name" value="NusA_arc"/>
</dbReference>
<dbReference type="CDD" id="cd22530">
    <property type="entry name" value="KH-II_NusA_arch_rpt1"/>
    <property type="match status" value="1"/>
</dbReference>
<accession>A0A285NAD1</accession>
<dbReference type="GO" id="GO:0031564">
    <property type="term" value="P:transcription antitermination"/>
    <property type="evidence" value="ECO:0007669"/>
    <property type="project" value="InterPro"/>
</dbReference>
<dbReference type="CDD" id="cd22531">
    <property type="entry name" value="KH-II_NusA_arch_rpt2"/>
    <property type="match status" value="1"/>
</dbReference>
<dbReference type="HAMAP" id="MF_00945_A">
    <property type="entry name" value="NusA_A"/>
    <property type="match status" value="1"/>
</dbReference>
<comment type="function">
    <text evidence="6">Participates in transcription termination.</text>
</comment>
<dbReference type="NCBIfam" id="TIGR01952">
    <property type="entry name" value="nusA_arch"/>
    <property type="match status" value="1"/>
</dbReference>
<dbReference type="InterPro" id="IPR004044">
    <property type="entry name" value="KH_dom_type_2"/>
</dbReference>
<keyword evidence="1 6" id="KW-0806">Transcription termination</keyword>
<evidence type="ECO:0000259" key="7">
    <source>
        <dbReference type="Pfam" id="PF07650"/>
    </source>
</evidence>
<name>A0A285NAD1_NATPI</name>
<dbReference type="RefSeq" id="WP_097008093.1">
    <property type="nucleotide sequence ID" value="NZ_OBEJ01000001.1"/>
</dbReference>